<dbReference type="AlphaFoldDB" id="A0A1Y0B0B8"/>
<accession>A0A1Y0B0B8</accession>
<evidence type="ECO:0000313" key="2">
    <source>
        <dbReference type="EMBL" id="ART30843.1"/>
    </source>
</evidence>
<dbReference type="EMBL" id="KY774314">
    <property type="protein sequence ID" value="ART30843.1"/>
    <property type="molecule type" value="Genomic_DNA"/>
</dbReference>
<sequence>MELSVQSRRIAHWFTNQKRLFIVAFFNAKPLLWPTQAGEAASLCHPLSSQDGQKSTKPTTIRPEKERPCFVDDPLLLPLSNSRLVLTSTKVKGGP</sequence>
<protein>
    <submittedName>
        <fullName evidence="2">Uncharacterized protein</fullName>
    </submittedName>
</protein>
<keyword evidence="2" id="KW-0496">Mitochondrion</keyword>
<feature type="region of interest" description="Disordered" evidence="1">
    <location>
        <begin position="44"/>
        <end position="65"/>
    </location>
</feature>
<evidence type="ECO:0000256" key="1">
    <source>
        <dbReference type="SAM" id="MobiDB-lite"/>
    </source>
</evidence>
<organism evidence="2">
    <name type="scientific">Utricularia reniformis</name>
    <dbReference type="NCBI Taxonomy" id="192314"/>
    <lineage>
        <taxon>Eukaryota</taxon>
        <taxon>Viridiplantae</taxon>
        <taxon>Streptophyta</taxon>
        <taxon>Embryophyta</taxon>
        <taxon>Tracheophyta</taxon>
        <taxon>Spermatophyta</taxon>
        <taxon>Magnoliopsida</taxon>
        <taxon>eudicotyledons</taxon>
        <taxon>Gunneridae</taxon>
        <taxon>Pentapetalae</taxon>
        <taxon>asterids</taxon>
        <taxon>lamiids</taxon>
        <taxon>Lamiales</taxon>
        <taxon>Lentibulariaceae</taxon>
        <taxon>Utricularia</taxon>
    </lineage>
</organism>
<feature type="compositionally biased region" description="Polar residues" evidence="1">
    <location>
        <begin position="47"/>
        <end position="59"/>
    </location>
</feature>
<proteinExistence type="predicted"/>
<gene>
    <name evidence="2" type="ORF">AEK19_MT0587</name>
</gene>
<name>A0A1Y0B0B8_9LAMI</name>
<geneLocation type="mitochondrion" evidence="2"/>
<reference evidence="2" key="1">
    <citation type="submission" date="2017-03" db="EMBL/GenBank/DDBJ databases">
        <title>The mitochondrial genome of the carnivorous plant Utricularia reniformis (Lentibulariaceae): structure, comparative analysis and evolutionary landmarks.</title>
        <authorList>
            <person name="Silva S.R."/>
            <person name="Alvarenga D.O."/>
            <person name="Michael T.P."/>
            <person name="Miranda V.F.O."/>
            <person name="Varani A.M."/>
        </authorList>
    </citation>
    <scope>NUCLEOTIDE SEQUENCE</scope>
</reference>